<dbReference type="GeneID" id="753783"/>
<dbReference type="Pfam" id="PF13640">
    <property type="entry name" value="2OG-FeII_Oxy_3"/>
    <property type="match status" value="1"/>
</dbReference>
<proteinExistence type="predicted"/>
<dbReference type="Proteomes" id="UP000007110">
    <property type="component" value="Unassembled WGS sequence"/>
</dbReference>
<feature type="compositionally biased region" description="Acidic residues" evidence="1">
    <location>
        <begin position="543"/>
        <end position="580"/>
    </location>
</feature>
<dbReference type="Gene3D" id="2.60.120.620">
    <property type="entry name" value="q2cbj1_9rhob like domain"/>
    <property type="match status" value="2"/>
</dbReference>
<keyword evidence="6" id="KW-1185">Reference proteome</keyword>
<reference evidence="6" key="1">
    <citation type="submission" date="2015-02" db="EMBL/GenBank/DDBJ databases">
        <title>Genome sequencing for Strongylocentrotus purpuratus.</title>
        <authorList>
            <person name="Murali S."/>
            <person name="Liu Y."/>
            <person name="Vee V."/>
            <person name="English A."/>
            <person name="Wang M."/>
            <person name="Skinner E."/>
            <person name="Han Y."/>
            <person name="Muzny D.M."/>
            <person name="Worley K.C."/>
            <person name="Gibbs R.A."/>
        </authorList>
    </citation>
    <scope>NUCLEOTIDE SEQUENCE</scope>
</reference>
<reference evidence="5" key="2">
    <citation type="submission" date="2021-01" db="UniProtKB">
        <authorList>
            <consortium name="EnsemblMetazoa"/>
        </authorList>
    </citation>
    <scope>IDENTIFICATION</scope>
</reference>
<dbReference type="RefSeq" id="XP_030842504.1">
    <property type="nucleotide sequence ID" value="XM_030986644.1"/>
</dbReference>
<feature type="signal peptide" evidence="2">
    <location>
        <begin position="1"/>
        <end position="25"/>
    </location>
</feature>
<dbReference type="AlphaFoldDB" id="A0A7M7NWM6"/>
<accession>A0A7M7NWM6</accession>
<evidence type="ECO:0000256" key="1">
    <source>
        <dbReference type="SAM" id="MobiDB-lite"/>
    </source>
</evidence>
<evidence type="ECO:0008006" key="7">
    <source>
        <dbReference type="Google" id="ProtNLM"/>
    </source>
</evidence>
<evidence type="ECO:0000259" key="4">
    <source>
        <dbReference type="Pfam" id="PF13661"/>
    </source>
</evidence>
<feature type="region of interest" description="Disordered" evidence="1">
    <location>
        <begin position="535"/>
        <end position="580"/>
    </location>
</feature>
<dbReference type="EnsemblMetazoa" id="XM_030986644">
    <property type="protein sequence ID" value="XP_030842504"/>
    <property type="gene ID" value="LOC753783"/>
</dbReference>
<organism evidence="5 6">
    <name type="scientific">Strongylocentrotus purpuratus</name>
    <name type="common">Purple sea urchin</name>
    <dbReference type="NCBI Taxonomy" id="7668"/>
    <lineage>
        <taxon>Eukaryota</taxon>
        <taxon>Metazoa</taxon>
        <taxon>Echinodermata</taxon>
        <taxon>Eleutherozoa</taxon>
        <taxon>Echinozoa</taxon>
        <taxon>Echinoidea</taxon>
        <taxon>Euechinoidea</taxon>
        <taxon>Echinacea</taxon>
        <taxon>Camarodonta</taxon>
        <taxon>Echinidea</taxon>
        <taxon>Strongylocentrotidae</taxon>
        <taxon>Strongylocentrotus</taxon>
    </lineage>
</organism>
<feature type="chain" id="PRO_5029858151" description="Prolyl 4-hydroxylase alpha subunit Fe(2+) 2OG dioxygenase domain-containing protein" evidence="2">
    <location>
        <begin position="26"/>
        <end position="633"/>
    </location>
</feature>
<dbReference type="InterPro" id="IPR039558">
    <property type="entry name" value="TPA1/OFD1_N"/>
</dbReference>
<sequence length="633" mass="73988">MMANYTHFLQTLTVIICMLCSLSKQDSMYTERFLPTFDPVVVVNDHLSSCSAKNGKEVPSSCQQWTTLKSSQTMDGRLVKIVDDVLDFRLMTSLQEYSNLVSQWEFNSGDGPSPWSTSLDPGPFENSAVLSVLRGLVSSAMDVDETVLKPFSISMHVFRRGDHVALTRDNTGVEKEYSLILYFNQYWRKNDYGELLFYDDNNDTFTALSPKYNRAVVWDSSIGYIMKPPSMDFKQGMMCLRVRFTTNATKESKARQRRELHFEEKMKARETLFTEMKGSEVKTVEDVANCVTKNYTTSQGKRLYIFDGLFNADDLMKLREFVPKHGKFYFDDSLDLDSDNVQWIAGFPIDSYVQGKMWTATQKVAEFVSGTDQWYPYDVSCNLLRTYDHTRIHEDCEVREKEWTFLVYLTDDWSEDKYGETTFLHFHGHDSEPVISVLPRFGRVVIFEGIIPHSARPPSPTYRDSRLTFVAKLSINEWVARVKSLKTEFGHEEGIHQLCLGHFKSYNDKHYEDHYKERLLENAQELRELNQALNKRFRPDAEHSDDDDDNDDDDDDRDDDDDQEEDEEQMEYDEPSSFDDEMLLEVKRRRDYVYGLFADRSQSIETLRKHYNQCLMDARIARHKYVEQMEKLI</sequence>
<feature type="domain" description="Prolyl 3,4-dihydroxylase TPA1/OFD1 N-terminal" evidence="4">
    <location>
        <begin position="154"/>
        <end position="220"/>
    </location>
</feature>
<feature type="domain" description="Prolyl 4-hydroxylase alpha subunit Fe(2+) 2OG dioxygenase" evidence="3">
    <location>
        <begin position="389"/>
        <end position="478"/>
    </location>
</feature>
<evidence type="ECO:0000313" key="6">
    <source>
        <dbReference type="Proteomes" id="UP000007110"/>
    </source>
</evidence>
<dbReference type="InParanoid" id="A0A7M7NWM6"/>
<evidence type="ECO:0000256" key="2">
    <source>
        <dbReference type="SAM" id="SignalP"/>
    </source>
</evidence>
<evidence type="ECO:0000313" key="5">
    <source>
        <dbReference type="EnsemblMetazoa" id="XP_030842504"/>
    </source>
</evidence>
<protein>
    <recommendedName>
        <fullName evidence="7">Prolyl 4-hydroxylase alpha subunit Fe(2+) 2OG dioxygenase domain-containing protein</fullName>
    </recommendedName>
</protein>
<dbReference type="InterPro" id="IPR044862">
    <property type="entry name" value="Pro_4_hyd_alph_FE2OG_OXY"/>
</dbReference>
<dbReference type="KEGG" id="spu:753783"/>
<dbReference type="OMA" id="WIAGFNI"/>
<dbReference type="OrthoDB" id="200726at2759"/>
<dbReference type="PANTHER" id="PTHR35169:SF3">
    <property type="entry name" value="PROLYL 4-HYDROXYLASE ALPHA SUBUNIT FE(2+) 2OG DIOXYGENASE DOMAIN-CONTAINING PROTEIN"/>
    <property type="match status" value="1"/>
</dbReference>
<dbReference type="PANTHER" id="PTHR35169">
    <property type="entry name" value="FE2OG DIOXYGENASE DOMAIN-CONTAINING PROTEIN"/>
    <property type="match status" value="1"/>
</dbReference>
<dbReference type="Pfam" id="PF13661">
    <property type="entry name" value="2OG-FeII_Oxy_4"/>
    <property type="match status" value="1"/>
</dbReference>
<keyword evidence="2" id="KW-0732">Signal</keyword>
<evidence type="ECO:0000259" key="3">
    <source>
        <dbReference type="Pfam" id="PF13640"/>
    </source>
</evidence>
<name>A0A7M7NWM6_STRPU</name>